<proteinExistence type="predicted"/>
<gene>
    <name evidence="2" type="ORF">Fi14EGH31_03680</name>
</gene>
<evidence type="ECO:0000256" key="1">
    <source>
        <dbReference type="SAM" id="Phobius"/>
    </source>
</evidence>
<protein>
    <submittedName>
        <fullName evidence="2">Uncharacterized protein</fullName>
    </submittedName>
</protein>
<feature type="transmembrane region" description="Helical" evidence="1">
    <location>
        <begin position="9"/>
        <end position="27"/>
    </location>
</feature>
<keyword evidence="1" id="KW-1133">Transmembrane helix</keyword>
<name>A0A7I8DX72_9FIRM</name>
<dbReference type="AlphaFoldDB" id="A0A7I8DX72"/>
<sequence>MKFVNKKDFLIYLLILLAVTYLKSIYLSEVYIDNWWYQALIFFGSDQFVNILWLIPILIQVFFISKKIYVELNYFDLRYKNRNNFLKNIFLCFIKEHAIYTTSFIVVQIIGLMILTGIPFKFDVGILELFCKYYIEIMFYIWLLILVSLVIQKYTISFLIELTLLLVLLNILKSSLFPIISLYYNYSFNFLTLPCICFVLHFIKKIYISRDLLGGIKYDIRD</sequence>
<feature type="transmembrane region" description="Helical" evidence="1">
    <location>
        <begin position="186"/>
        <end position="203"/>
    </location>
</feature>
<evidence type="ECO:0000313" key="3">
    <source>
        <dbReference type="Proteomes" id="UP000593842"/>
    </source>
</evidence>
<dbReference type="KEGG" id="fit:Fi14EGH31_03680"/>
<accession>A0A7I8DX72</accession>
<keyword evidence="1" id="KW-0472">Membrane</keyword>
<dbReference type="EMBL" id="AP024085">
    <property type="protein sequence ID" value="BCL56656.1"/>
    <property type="molecule type" value="Genomic_DNA"/>
</dbReference>
<organism evidence="2 3">
    <name type="scientific">Faecalibacillus intestinalis</name>
    <dbReference type="NCBI Taxonomy" id="1982626"/>
    <lineage>
        <taxon>Bacteria</taxon>
        <taxon>Bacillati</taxon>
        <taxon>Bacillota</taxon>
        <taxon>Erysipelotrichia</taxon>
        <taxon>Erysipelotrichales</taxon>
        <taxon>Coprobacillaceae</taxon>
        <taxon>Faecalibacillus</taxon>
    </lineage>
</organism>
<evidence type="ECO:0000313" key="2">
    <source>
        <dbReference type="EMBL" id="BCL56656.1"/>
    </source>
</evidence>
<feature type="transmembrane region" description="Helical" evidence="1">
    <location>
        <begin position="85"/>
        <end position="113"/>
    </location>
</feature>
<feature type="transmembrane region" description="Helical" evidence="1">
    <location>
        <begin position="133"/>
        <end position="151"/>
    </location>
</feature>
<keyword evidence="1" id="KW-0812">Transmembrane</keyword>
<feature type="transmembrane region" description="Helical" evidence="1">
    <location>
        <begin position="47"/>
        <end position="64"/>
    </location>
</feature>
<dbReference type="Proteomes" id="UP000593842">
    <property type="component" value="Chromosome"/>
</dbReference>
<reference evidence="3" key="1">
    <citation type="submission" date="2020-09" db="EMBL/GenBank/DDBJ databases">
        <title>Complete genome sequencing of Faecalibacillus intestinalis strain 14EGH31.</title>
        <authorList>
            <person name="Sakamoto M."/>
            <person name="Murakami T."/>
            <person name="Mori H."/>
        </authorList>
    </citation>
    <scope>NUCLEOTIDE SEQUENCE [LARGE SCALE GENOMIC DNA]</scope>
    <source>
        <strain evidence="3">14EGH31</strain>
    </source>
</reference>
<feature type="transmembrane region" description="Helical" evidence="1">
    <location>
        <begin position="158"/>
        <end position="180"/>
    </location>
</feature>